<comment type="cofactor">
    <cofactor evidence="1">
        <name>heme b</name>
        <dbReference type="ChEBI" id="CHEBI:60344"/>
    </cofactor>
</comment>
<keyword evidence="2 6" id="KW-0575">Peroxidase</keyword>
<dbReference type="NCBIfam" id="TIGR01413">
    <property type="entry name" value="Dyp_perox_fam"/>
    <property type="match status" value="1"/>
</dbReference>
<keyword evidence="7" id="KW-1185">Reference proteome</keyword>
<dbReference type="GO" id="GO:0004601">
    <property type="term" value="F:peroxidase activity"/>
    <property type="evidence" value="ECO:0007669"/>
    <property type="project" value="UniProtKB-KW"/>
</dbReference>
<keyword evidence="3" id="KW-0479">Metal-binding</keyword>
<dbReference type="InterPro" id="IPR006314">
    <property type="entry name" value="Dyp_peroxidase"/>
</dbReference>
<dbReference type="PANTHER" id="PTHR30521:SF5">
    <property type="entry name" value="BLR4509 PROTEIN"/>
    <property type="match status" value="1"/>
</dbReference>
<dbReference type="EMBL" id="BJYT01000004">
    <property type="protein sequence ID" value="GEO08854.1"/>
    <property type="molecule type" value="Genomic_DNA"/>
</dbReference>
<evidence type="ECO:0000256" key="4">
    <source>
        <dbReference type="ARBA" id="ARBA00023002"/>
    </source>
</evidence>
<dbReference type="OrthoDB" id="9781066at2"/>
<reference evidence="6 7" key="1">
    <citation type="submission" date="2019-07" db="EMBL/GenBank/DDBJ databases">
        <title>Whole genome shotgun sequence of Segetibacter aerophilus NBRC 106135.</title>
        <authorList>
            <person name="Hosoyama A."/>
            <person name="Uohara A."/>
            <person name="Ohji S."/>
            <person name="Ichikawa N."/>
        </authorList>
    </citation>
    <scope>NUCLEOTIDE SEQUENCE [LARGE SCALE GENOMIC DNA]</scope>
    <source>
        <strain evidence="6 7">NBRC 106135</strain>
    </source>
</reference>
<evidence type="ECO:0000256" key="1">
    <source>
        <dbReference type="ARBA" id="ARBA00001970"/>
    </source>
</evidence>
<accession>A0A512BA57</accession>
<name>A0A512BA57_9BACT</name>
<protein>
    <submittedName>
        <fullName evidence="6">Peroxidase</fullName>
    </submittedName>
</protein>
<evidence type="ECO:0000313" key="6">
    <source>
        <dbReference type="EMBL" id="GEO08854.1"/>
    </source>
</evidence>
<dbReference type="GO" id="GO:0005829">
    <property type="term" value="C:cytosol"/>
    <property type="evidence" value="ECO:0007669"/>
    <property type="project" value="TreeGrafter"/>
</dbReference>
<dbReference type="PANTHER" id="PTHR30521">
    <property type="entry name" value="DEFERROCHELATASE/PEROXIDASE"/>
    <property type="match status" value="1"/>
</dbReference>
<keyword evidence="4" id="KW-0560">Oxidoreductase</keyword>
<dbReference type="Proteomes" id="UP000321513">
    <property type="component" value="Unassembled WGS sequence"/>
</dbReference>
<dbReference type="RefSeq" id="WP_147202918.1">
    <property type="nucleotide sequence ID" value="NZ_BJYT01000004.1"/>
</dbReference>
<evidence type="ECO:0000256" key="2">
    <source>
        <dbReference type="ARBA" id="ARBA00022559"/>
    </source>
</evidence>
<comment type="caution">
    <text evidence="6">The sequence shown here is derived from an EMBL/GenBank/DDBJ whole genome shotgun (WGS) entry which is preliminary data.</text>
</comment>
<sequence>MVTLAKKEIQGLILRGYSNLPNAIYLLLQITNVENAKKWLAEIGDQITDGDTKPRENAMNIAFTLEGMKKLGLSKNALKTFSGEFEEGMSTEHKQLMFGDYGKSDPKNWAWGGPHCPEVHVMLMLYTDTNERLETFKKVVIERINAAGITILEKIDTCRPDNEKEHFGFKDGISQPFLAELSEKGPADDPIAIGEFILGYKNEYGQYTDSPSILPSEDPANLFPVEPETNNKDFGANGSYLVFRQLGQDVKAFWDFAYENSKDKNGNYIHEEAVKLASKMVGRWPSGTSLVDSPEKDDPSMCDKNDFLYHTQDPQGLGCPYGAHVRRNHPRDCLEGIPKESSFITRKHRLLRRGRSFGAPVAKSMNPQDILKTNDTAPSGARGLNFICFNADLARQFEFIQNIWINNPKFQSLTDELDPLVANPLGRGNNNETNSFSIQEKPFRKRLQNLPMFVHTMGGAYFFMPSISAVKYLAS</sequence>
<evidence type="ECO:0000256" key="3">
    <source>
        <dbReference type="ARBA" id="ARBA00022723"/>
    </source>
</evidence>
<dbReference type="GO" id="GO:0046872">
    <property type="term" value="F:metal ion binding"/>
    <property type="evidence" value="ECO:0007669"/>
    <property type="project" value="UniProtKB-KW"/>
</dbReference>
<dbReference type="PROSITE" id="PS51404">
    <property type="entry name" value="DYP_PEROXIDASE"/>
    <property type="match status" value="1"/>
</dbReference>
<evidence type="ECO:0000313" key="7">
    <source>
        <dbReference type="Proteomes" id="UP000321513"/>
    </source>
</evidence>
<keyword evidence="5" id="KW-0408">Iron</keyword>
<dbReference type="GO" id="GO:0020037">
    <property type="term" value="F:heme binding"/>
    <property type="evidence" value="ECO:0007669"/>
    <property type="project" value="InterPro"/>
</dbReference>
<proteinExistence type="predicted"/>
<dbReference type="AlphaFoldDB" id="A0A512BA57"/>
<dbReference type="SUPFAM" id="SSF54909">
    <property type="entry name" value="Dimeric alpha+beta barrel"/>
    <property type="match status" value="1"/>
</dbReference>
<evidence type="ECO:0000256" key="5">
    <source>
        <dbReference type="ARBA" id="ARBA00023004"/>
    </source>
</evidence>
<organism evidence="6 7">
    <name type="scientific">Segetibacter aerophilus</name>
    <dbReference type="NCBI Taxonomy" id="670293"/>
    <lineage>
        <taxon>Bacteria</taxon>
        <taxon>Pseudomonadati</taxon>
        <taxon>Bacteroidota</taxon>
        <taxon>Chitinophagia</taxon>
        <taxon>Chitinophagales</taxon>
        <taxon>Chitinophagaceae</taxon>
        <taxon>Segetibacter</taxon>
    </lineage>
</organism>
<gene>
    <name evidence="6" type="ORF">SAE01_13500</name>
</gene>
<dbReference type="InterPro" id="IPR011008">
    <property type="entry name" value="Dimeric_a/b-barrel"/>
</dbReference>